<evidence type="ECO:0000313" key="2">
    <source>
        <dbReference type="Proteomes" id="UP000228996"/>
    </source>
</evidence>
<gene>
    <name evidence="1" type="ORF">COT44_00085</name>
</gene>
<dbReference type="Gene3D" id="3.30.110.170">
    <property type="entry name" value="Protein of unknown function (DUF541), domain 1"/>
    <property type="match status" value="1"/>
</dbReference>
<comment type="caution">
    <text evidence="1">The sequence shown here is derived from an EMBL/GenBank/DDBJ whole genome shotgun (WGS) entry which is preliminary data.</text>
</comment>
<dbReference type="Proteomes" id="UP000228996">
    <property type="component" value="Unassembled WGS sequence"/>
</dbReference>
<dbReference type="InterPro" id="IPR007497">
    <property type="entry name" value="SIMPL/DUF541"/>
</dbReference>
<evidence type="ECO:0008006" key="3">
    <source>
        <dbReference type="Google" id="ProtNLM"/>
    </source>
</evidence>
<accession>A0A2M6XEC1</accession>
<dbReference type="InterPro" id="IPR052022">
    <property type="entry name" value="26kDa_periplasmic_antigen"/>
</dbReference>
<reference evidence="2" key="1">
    <citation type="submission" date="2017-09" db="EMBL/GenBank/DDBJ databases">
        <title>Depth-based differentiation of microbial function through sediment-hosted aquifers and enrichment of novel symbionts in the deep terrestrial subsurface.</title>
        <authorList>
            <person name="Probst A.J."/>
            <person name="Ladd B."/>
            <person name="Jarett J.K."/>
            <person name="Geller-Mcgrath D.E."/>
            <person name="Sieber C.M.K."/>
            <person name="Emerson J.B."/>
            <person name="Anantharaman K."/>
            <person name="Thomas B.C."/>
            <person name="Malmstrom R."/>
            <person name="Stieglmeier M."/>
            <person name="Klingl A."/>
            <person name="Woyke T."/>
            <person name="Ryan C.M."/>
            <person name="Banfield J.F."/>
        </authorList>
    </citation>
    <scope>NUCLEOTIDE SEQUENCE [LARGE SCALE GENOMIC DNA]</scope>
</reference>
<dbReference type="GO" id="GO:0006974">
    <property type="term" value="P:DNA damage response"/>
    <property type="evidence" value="ECO:0007669"/>
    <property type="project" value="TreeGrafter"/>
</dbReference>
<dbReference type="PANTHER" id="PTHR34387">
    <property type="entry name" value="SLR1258 PROTEIN"/>
    <property type="match status" value="1"/>
</dbReference>
<name>A0A2M6XEC1_9BACT</name>
<dbReference type="PANTHER" id="PTHR34387:SF1">
    <property type="entry name" value="PERIPLASMIC IMMUNOGENIC PROTEIN"/>
    <property type="match status" value="1"/>
</dbReference>
<dbReference type="EMBL" id="PEYO01000001">
    <property type="protein sequence ID" value="PIU04030.1"/>
    <property type="molecule type" value="Genomic_DNA"/>
</dbReference>
<sequence length="244" mass="26415">MKRCGQILLISLAILALLKFFGPLPLSVNSIITNKTNVFSVSGEGSVTAVPDTATINLGITISKPTVKEAQTEANLTIKKIQEDLKKLGIPDKNIKTINYNLNPTYDWSSGKGGITGYQINTNLEVKVTDFDKINEVIDIATADGANLVGNLQFSVNDDKLKELQKQAREEAVKQAKQKAQDLANVSGLKLGKLIDVQEATTPSIRPLYLNAATTGKATDQEETKVAPGEQEIKISITLSYETL</sequence>
<evidence type="ECO:0000313" key="1">
    <source>
        <dbReference type="EMBL" id="PIU04030.1"/>
    </source>
</evidence>
<organism evidence="1 2">
    <name type="scientific">Candidatus Shapirobacteria bacterium CG08_land_8_20_14_0_20_39_18</name>
    <dbReference type="NCBI Taxonomy" id="1974883"/>
    <lineage>
        <taxon>Bacteria</taxon>
        <taxon>Candidatus Shapironibacteriota</taxon>
    </lineage>
</organism>
<dbReference type="AlphaFoldDB" id="A0A2M6XEC1"/>
<dbReference type="Gene3D" id="3.30.70.2970">
    <property type="entry name" value="Protein of unknown function (DUF541), domain 2"/>
    <property type="match status" value="1"/>
</dbReference>
<protein>
    <recommendedName>
        <fullName evidence="3">SIMPL domain-containing protein</fullName>
    </recommendedName>
</protein>
<dbReference type="Pfam" id="PF04402">
    <property type="entry name" value="SIMPL"/>
    <property type="match status" value="1"/>
</dbReference>
<proteinExistence type="predicted"/>